<dbReference type="RefSeq" id="WP_054965463.1">
    <property type="nucleotide sequence ID" value="NZ_FMUN01000009.1"/>
</dbReference>
<reference evidence="3" key="1">
    <citation type="submission" date="2016-10" db="EMBL/GenBank/DDBJ databases">
        <authorList>
            <person name="Varghese N."/>
        </authorList>
    </citation>
    <scope>NUCLEOTIDE SEQUENCE [LARGE SCALE GENOMIC DNA]</scope>
    <source>
        <strain evidence="3">HL 19</strain>
    </source>
</reference>
<feature type="chain" id="PRO_5010433457" description="Outer membrane protein beta-barrel domain-containing protein" evidence="1">
    <location>
        <begin position="25"/>
        <end position="181"/>
    </location>
</feature>
<keyword evidence="3" id="KW-1185">Reference proteome</keyword>
<protein>
    <recommendedName>
        <fullName evidence="4">Outer membrane protein beta-barrel domain-containing protein</fullName>
    </recommendedName>
</protein>
<sequence>MAARARWARLVLAGSLAAAGQAQGGTHLGAFGVAESSSCSGDCGSALEEQEPGFGASFLFTGRLYGDWGVFLELGGTDEAPFAGVGATRWFGPLRLQAGAYMATHQADYSFGAPFPDGESSEQVSALGAEVSYHGVFLRYQRYSAEHSFESTNPADQTQTRTASASFDVDSFFLGYRYTLW</sequence>
<dbReference type="STRING" id="381306.AN478_04740"/>
<proteinExistence type="predicted"/>
<accession>A0A0P9CWQ2</accession>
<name>A0A0P9CWQ2_9GAMM</name>
<keyword evidence="1" id="KW-0732">Signal</keyword>
<organism evidence="2 3">
    <name type="scientific">Thiohalorhabdus denitrificans</name>
    <dbReference type="NCBI Taxonomy" id="381306"/>
    <lineage>
        <taxon>Bacteria</taxon>
        <taxon>Pseudomonadati</taxon>
        <taxon>Pseudomonadota</taxon>
        <taxon>Gammaproteobacteria</taxon>
        <taxon>Thiohalorhabdales</taxon>
        <taxon>Thiohalorhabdaceae</taxon>
        <taxon>Thiohalorhabdus</taxon>
    </lineage>
</organism>
<evidence type="ECO:0000313" key="2">
    <source>
        <dbReference type="EMBL" id="SCY63328.1"/>
    </source>
</evidence>
<evidence type="ECO:0000313" key="3">
    <source>
        <dbReference type="Proteomes" id="UP000183104"/>
    </source>
</evidence>
<feature type="signal peptide" evidence="1">
    <location>
        <begin position="1"/>
        <end position="24"/>
    </location>
</feature>
<dbReference type="Proteomes" id="UP000183104">
    <property type="component" value="Unassembled WGS sequence"/>
</dbReference>
<evidence type="ECO:0000256" key="1">
    <source>
        <dbReference type="SAM" id="SignalP"/>
    </source>
</evidence>
<gene>
    <name evidence="2" type="ORF">SAMN05661077_2757</name>
</gene>
<evidence type="ECO:0008006" key="4">
    <source>
        <dbReference type="Google" id="ProtNLM"/>
    </source>
</evidence>
<dbReference type="AlphaFoldDB" id="A0A0P9CWQ2"/>
<dbReference type="EMBL" id="FMUN01000009">
    <property type="protein sequence ID" value="SCY63328.1"/>
    <property type="molecule type" value="Genomic_DNA"/>
</dbReference>